<organism evidence="1 2">
    <name type="scientific">Steinernema carpocapsae</name>
    <name type="common">Entomopathogenic nematode</name>
    <dbReference type="NCBI Taxonomy" id="34508"/>
    <lineage>
        <taxon>Eukaryota</taxon>
        <taxon>Metazoa</taxon>
        <taxon>Ecdysozoa</taxon>
        <taxon>Nematoda</taxon>
        <taxon>Chromadorea</taxon>
        <taxon>Rhabditida</taxon>
        <taxon>Tylenchina</taxon>
        <taxon>Panagrolaimomorpha</taxon>
        <taxon>Strongyloidoidea</taxon>
        <taxon>Steinernematidae</taxon>
        <taxon>Steinernema</taxon>
    </lineage>
</organism>
<comment type="caution">
    <text evidence="1">The sequence shown here is derived from an EMBL/GenBank/DDBJ whole genome shotgun (WGS) entry which is preliminary data.</text>
</comment>
<dbReference type="EMBL" id="CM016762">
    <property type="protein sequence ID" value="TMS34143.1"/>
    <property type="molecule type" value="Genomic_DNA"/>
</dbReference>
<reference evidence="1 2" key="1">
    <citation type="journal article" date="2015" name="Genome Biol.">
        <title>Comparative genomics of Steinernema reveals deeply conserved gene regulatory networks.</title>
        <authorList>
            <person name="Dillman A.R."/>
            <person name="Macchietto M."/>
            <person name="Porter C.F."/>
            <person name="Rogers A."/>
            <person name="Williams B."/>
            <person name="Antoshechkin I."/>
            <person name="Lee M.M."/>
            <person name="Goodwin Z."/>
            <person name="Lu X."/>
            <person name="Lewis E.E."/>
            <person name="Goodrich-Blair H."/>
            <person name="Stock S.P."/>
            <person name="Adams B.J."/>
            <person name="Sternberg P.W."/>
            <person name="Mortazavi A."/>
        </authorList>
    </citation>
    <scope>NUCLEOTIDE SEQUENCE [LARGE SCALE GENOMIC DNA]</scope>
    <source>
        <strain evidence="1 2">ALL</strain>
    </source>
</reference>
<name>A0A4V6I787_STECR</name>
<protein>
    <submittedName>
        <fullName evidence="1">Uncharacterized protein</fullName>
    </submittedName>
</protein>
<sequence>MKRRQKEIKAPVDCQKDGKELNDGSKDLDGALLPIAISIWISGWTAPQRKMAYRPSQKCNRRANTC</sequence>
<gene>
    <name evidence="1" type="ORF">L596_001783</name>
</gene>
<evidence type="ECO:0000313" key="2">
    <source>
        <dbReference type="Proteomes" id="UP000298663"/>
    </source>
</evidence>
<evidence type="ECO:0000313" key="1">
    <source>
        <dbReference type="EMBL" id="TMS34143.1"/>
    </source>
</evidence>
<dbReference type="Proteomes" id="UP000298663">
    <property type="component" value="Chromosome X"/>
</dbReference>
<proteinExistence type="predicted"/>
<keyword evidence="2" id="KW-1185">Reference proteome</keyword>
<accession>A0A4V6I787</accession>
<dbReference type="AlphaFoldDB" id="A0A4V6I787"/>
<reference evidence="1 2" key="2">
    <citation type="journal article" date="2019" name="G3 (Bethesda)">
        <title>Hybrid Assembly of the Genome of the Entomopathogenic Nematode Steinernema carpocapsae Identifies the X-Chromosome.</title>
        <authorList>
            <person name="Serra L."/>
            <person name="Macchietto M."/>
            <person name="Macias-Munoz A."/>
            <person name="McGill C.J."/>
            <person name="Rodriguez I.M."/>
            <person name="Rodriguez B."/>
            <person name="Murad R."/>
            <person name="Mortazavi A."/>
        </authorList>
    </citation>
    <scope>NUCLEOTIDE SEQUENCE [LARGE SCALE GENOMIC DNA]</scope>
    <source>
        <strain evidence="1 2">ALL</strain>
    </source>
</reference>
<dbReference type="EMBL" id="AZBU02000001">
    <property type="protein sequence ID" value="TMS34143.1"/>
    <property type="molecule type" value="Genomic_DNA"/>
</dbReference>